<keyword evidence="2" id="KW-0479">Metal-binding</keyword>
<gene>
    <name evidence="3" type="ORF">JYA62_11990</name>
</gene>
<comment type="similarity">
    <text evidence="1">Belongs to the DinB family.</text>
</comment>
<accession>A0ABS3A1L2</accession>
<dbReference type="Proteomes" id="UP000779070">
    <property type="component" value="Unassembled WGS sequence"/>
</dbReference>
<comment type="caution">
    <text evidence="3">The sequence shown here is derived from an EMBL/GenBank/DDBJ whole genome shotgun (WGS) entry which is preliminary data.</text>
</comment>
<dbReference type="Pfam" id="PF05163">
    <property type="entry name" value="DinB"/>
    <property type="match status" value="1"/>
</dbReference>
<evidence type="ECO:0000313" key="3">
    <source>
        <dbReference type="EMBL" id="MBN3578381.1"/>
    </source>
</evidence>
<name>A0ABS3A1L2_9VIBR</name>
<reference evidence="3 4" key="1">
    <citation type="submission" date="2021-02" db="EMBL/GenBank/DDBJ databases">
        <title>Draft Genome Sequences of 5 Vibrio neptunius Strains Isolated From of Bivalve Hatcheries.</title>
        <authorList>
            <person name="Galvis F."/>
            <person name="Barja J.L."/>
            <person name="Lemos M.L."/>
            <person name="Balado M."/>
        </authorList>
    </citation>
    <scope>NUCLEOTIDE SEQUENCE [LARGE SCALE GENOMIC DNA]</scope>
    <source>
        <strain evidence="3 4">PP-145.98</strain>
    </source>
</reference>
<dbReference type="PANTHER" id="PTHR37302">
    <property type="entry name" value="SLR1116 PROTEIN"/>
    <property type="match status" value="1"/>
</dbReference>
<evidence type="ECO:0000256" key="1">
    <source>
        <dbReference type="ARBA" id="ARBA00008635"/>
    </source>
</evidence>
<keyword evidence="4" id="KW-1185">Reference proteome</keyword>
<dbReference type="RefSeq" id="WP_206370060.1">
    <property type="nucleotide sequence ID" value="NZ_CAWPTM010000051.1"/>
</dbReference>
<dbReference type="InterPro" id="IPR007837">
    <property type="entry name" value="DinB"/>
</dbReference>
<protein>
    <submittedName>
        <fullName evidence="3">Damage-inducible protein DinB</fullName>
    </submittedName>
</protein>
<dbReference type="PANTHER" id="PTHR37302:SF1">
    <property type="entry name" value="PROTEIN DINB"/>
    <property type="match status" value="1"/>
</dbReference>
<organism evidence="3 4">
    <name type="scientific">Vibrio neptunius</name>
    <dbReference type="NCBI Taxonomy" id="170651"/>
    <lineage>
        <taxon>Bacteria</taxon>
        <taxon>Pseudomonadati</taxon>
        <taxon>Pseudomonadota</taxon>
        <taxon>Gammaproteobacteria</taxon>
        <taxon>Vibrionales</taxon>
        <taxon>Vibrionaceae</taxon>
        <taxon>Vibrio</taxon>
    </lineage>
</organism>
<proteinExistence type="inferred from homology"/>
<evidence type="ECO:0000256" key="2">
    <source>
        <dbReference type="ARBA" id="ARBA00022723"/>
    </source>
</evidence>
<sequence>MKQQFILMSEYNQWMNESLLSHLNEGVDLDIYEGKGAFWGSAFKTMSHIFTCDLMWLHRFTNVQSFYDLNESLNEFPHPTSISTHCFETLEELRASRGKLDVVIADWISSISDTEFDSNVVYQNSSGREFSEPFASVLLHFFNHQTHHRGQVTTLISQSGDNSYCTDLLGLIRK</sequence>
<evidence type="ECO:0000313" key="4">
    <source>
        <dbReference type="Proteomes" id="UP000779070"/>
    </source>
</evidence>
<dbReference type="Gene3D" id="1.20.120.450">
    <property type="entry name" value="dinb family like domain"/>
    <property type="match status" value="1"/>
</dbReference>
<dbReference type="InterPro" id="IPR034660">
    <property type="entry name" value="DinB/YfiT-like"/>
</dbReference>
<dbReference type="EMBL" id="JAFHLB010000014">
    <property type="protein sequence ID" value="MBN3578381.1"/>
    <property type="molecule type" value="Genomic_DNA"/>
</dbReference>
<dbReference type="SUPFAM" id="SSF109854">
    <property type="entry name" value="DinB/YfiT-like putative metalloenzymes"/>
    <property type="match status" value="1"/>
</dbReference>